<dbReference type="PROSITE" id="PS50082">
    <property type="entry name" value="WD_REPEATS_2"/>
    <property type="match status" value="7"/>
</dbReference>
<accession>A0A397BH45</accession>
<evidence type="ECO:0000313" key="7">
    <source>
        <dbReference type="Proteomes" id="UP000265427"/>
    </source>
</evidence>
<dbReference type="InterPro" id="IPR036322">
    <property type="entry name" value="WD40_repeat_dom_sf"/>
</dbReference>
<protein>
    <recommendedName>
        <fullName evidence="4">Pre-mRNA processing factor 4 (PRP4)-like domain-containing protein</fullName>
    </recommendedName>
</protein>
<dbReference type="Pfam" id="PF08799">
    <property type="entry name" value="PRP4"/>
    <property type="match status" value="1"/>
</dbReference>
<dbReference type="FunFam" id="2.130.10.10:FF:000411">
    <property type="entry name" value="U4/U6 small nuclear ribonucleoprotein Prp4"/>
    <property type="match status" value="1"/>
</dbReference>
<dbReference type="SUPFAM" id="SSF50978">
    <property type="entry name" value="WD40 repeat-like"/>
    <property type="match status" value="1"/>
</dbReference>
<dbReference type="CDD" id="cd00200">
    <property type="entry name" value="WD40"/>
    <property type="match status" value="1"/>
</dbReference>
<feature type="repeat" description="WD" evidence="3">
    <location>
        <begin position="349"/>
        <end position="390"/>
    </location>
</feature>
<dbReference type="Proteomes" id="UP000265427">
    <property type="component" value="Unassembled WGS sequence"/>
</dbReference>
<dbReference type="InterPro" id="IPR014906">
    <property type="entry name" value="PRP4-like"/>
</dbReference>
<dbReference type="GO" id="GO:0046540">
    <property type="term" value="C:U4/U6 x U5 tri-snRNP complex"/>
    <property type="evidence" value="ECO:0007669"/>
    <property type="project" value="TreeGrafter"/>
</dbReference>
<feature type="repeat" description="WD" evidence="3">
    <location>
        <begin position="473"/>
        <end position="510"/>
    </location>
</feature>
<feature type="repeat" description="WD" evidence="3">
    <location>
        <begin position="307"/>
        <end position="348"/>
    </location>
</feature>
<evidence type="ECO:0000313" key="8">
    <source>
        <dbReference type="Proteomes" id="UP000266239"/>
    </source>
</evidence>
<feature type="repeat" description="WD" evidence="3">
    <location>
        <begin position="220"/>
        <end position="254"/>
    </location>
</feature>
<dbReference type="InterPro" id="IPR001680">
    <property type="entry name" value="WD40_rpt"/>
</dbReference>
<keyword evidence="1 3" id="KW-0853">WD repeat</keyword>
<evidence type="ECO:0000256" key="1">
    <source>
        <dbReference type="ARBA" id="ARBA00022574"/>
    </source>
</evidence>
<dbReference type="PROSITE" id="PS00678">
    <property type="entry name" value="WD_REPEATS_1"/>
    <property type="match status" value="2"/>
</dbReference>
<organism evidence="5 7">
    <name type="scientific">Aphanomyces astaci</name>
    <name type="common">Crayfish plague agent</name>
    <dbReference type="NCBI Taxonomy" id="112090"/>
    <lineage>
        <taxon>Eukaryota</taxon>
        <taxon>Sar</taxon>
        <taxon>Stramenopiles</taxon>
        <taxon>Oomycota</taxon>
        <taxon>Saprolegniomycetes</taxon>
        <taxon>Saprolegniales</taxon>
        <taxon>Verrucalvaceae</taxon>
        <taxon>Aphanomyces</taxon>
    </lineage>
</organism>
<dbReference type="SMART" id="SM00500">
    <property type="entry name" value="SFM"/>
    <property type="match status" value="1"/>
</dbReference>
<reference evidence="7 8" key="1">
    <citation type="submission" date="2018-08" db="EMBL/GenBank/DDBJ databases">
        <title>Aphanomyces genome sequencing and annotation.</title>
        <authorList>
            <person name="Minardi D."/>
            <person name="Oidtmann B."/>
            <person name="Van Der Giezen M."/>
            <person name="Studholme D.J."/>
        </authorList>
    </citation>
    <scope>NUCLEOTIDE SEQUENCE [LARGE SCALE GENOMIC DNA]</scope>
    <source>
        <strain evidence="5 7">Kv</strain>
        <strain evidence="6 8">Yx</strain>
    </source>
</reference>
<evidence type="ECO:0000256" key="2">
    <source>
        <dbReference type="ARBA" id="ARBA00022737"/>
    </source>
</evidence>
<dbReference type="SMART" id="SM00320">
    <property type="entry name" value="WD40"/>
    <property type="match status" value="7"/>
</dbReference>
<feature type="domain" description="Pre-mRNA processing factor 4 (PRP4)-like" evidence="4">
    <location>
        <begin position="79"/>
        <end position="128"/>
    </location>
</feature>
<dbReference type="SUPFAM" id="SSF158230">
    <property type="entry name" value="PRP4-like"/>
    <property type="match status" value="1"/>
</dbReference>
<proteinExistence type="predicted"/>
<dbReference type="EMBL" id="QUSZ01003296">
    <property type="protein sequence ID" value="RHY18983.1"/>
    <property type="molecule type" value="Genomic_DNA"/>
</dbReference>
<feature type="repeat" description="WD" evidence="3">
    <location>
        <begin position="431"/>
        <end position="472"/>
    </location>
</feature>
<dbReference type="PANTHER" id="PTHR19846:SF0">
    <property type="entry name" value="PRE-MRNA PROCESSING FACTOR 4"/>
    <property type="match status" value="1"/>
</dbReference>
<evidence type="ECO:0000259" key="4">
    <source>
        <dbReference type="SMART" id="SM00500"/>
    </source>
</evidence>
<name>A0A397BH45_APHAT</name>
<dbReference type="PRINTS" id="PR00320">
    <property type="entry name" value="GPROTEINBRPT"/>
</dbReference>
<dbReference type="Gene3D" id="4.10.280.110">
    <property type="entry name" value="Pre-mRNA processing factor 4 domain"/>
    <property type="match status" value="1"/>
</dbReference>
<dbReference type="GO" id="GO:0000398">
    <property type="term" value="P:mRNA splicing, via spliceosome"/>
    <property type="evidence" value="ECO:0007669"/>
    <property type="project" value="TreeGrafter"/>
</dbReference>
<dbReference type="GO" id="GO:0030621">
    <property type="term" value="F:U4 snRNA binding"/>
    <property type="evidence" value="ECO:0007669"/>
    <property type="project" value="TreeGrafter"/>
</dbReference>
<dbReference type="InterPro" id="IPR019775">
    <property type="entry name" value="WD40_repeat_CS"/>
</dbReference>
<keyword evidence="2" id="KW-0677">Repeat</keyword>
<dbReference type="InterPro" id="IPR020472">
    <property type="entry name" value="WD40_PAC1"/>
</dbReference>
<comment type="caution">
    <text evidence="5">The sequence shown here is derived from an EMBL/GenBank/DDBJ whole genome shotgun (WGS) entry which is preliminary data.</text>
</comment>
<dbReference type="VEuPathDB" id="FungiDB:H257_13623"/>
<evidence type="ECO:0000256" key="3">
    <source>
        <dbReference type="PROSITE-ProRule" id="PRU00221"/>
    </source>
</evidence>
<feature type="repeat" description="WD" evidence="3">
    <location>
        <begin position="391"/>
        <end position="430"/>
    </location>
</feature>
<gene>
    <name evidence="6" type="ORF">DYB25_007754</name>
    <name evidence="5" type="ORF">DYB36_003994</name>
</gene>
<dbReference type="InterPro" id="IPR036285">
    <property type="entry name" value="PRP4-like_sf"/>
</dbReference>
<dbReference type="AlphaFoldDB" id="A0A397BH45"/>
<dbReference type="EMBL" id="QUTA01002504">
    <property type="protein sequence ID" value="RHY26863.1"/>
    <property type="molecule type" value="Genomic_DNA"/>
</dbReference>
<feature type="repeat" description="WD" evidence="3">
    <location>
        <begin position="255"/>
        <end position="296"/>
    </location>
</feature>
<dbReference type="GO" id="GO:0017070">
    <property type="term" value="F:U6 snRNA binding"/>
    <property type="evidence" value="ECO:0007669"/>
    <property type="project" value="TreeGrafter"/>
</dbReference>
<dbReference type="InterPro" id="IPR015943">
    <property type="entry name" value="WD40/YVTN_repeat-like_dom_sf"/>
</dbReference>
<sequence length="510" mass="56262">MADQRQGIYFGEISAQQSPSVEANSVEAGIRAGNINISSSTDREVLELSASSRNAQEKHAELLRSLETEKRSRAVNVPTRPEEVIRQLRSLGHPITLFGERPEDRRARLRTVLSSLAVDGVLPQAVSRAQDISSSVGYEKEKKVPLEDQLFYVPVKSNDLKHARQALFNYSMVRTNTRLQHERAQQDSSVFELDAHAADLYRTSQHIAVNASQLADVRPLSAVRFSPDASMLATGSWSSSVKLWDSKTCALMHTFHGHTDRITGIAWHPTATSAASTSSSLLVGSASADGTAKLWNQQDTKQPVVTLKGHQSRLGQLAFHPMGAHVLTASYDHTWRLWDVERGTELLLQEGHYREVYAIACQGDGALCATGDLGGVGRVWDLRSGKSIMTLQGHAKQIVSLDWNGYVLASGSDDHSVRIWDLRKRQNVYVVPAHDGMVSTVRFSASGEILATSSFDGSIKLWRSRNWTLLSVLKGHDGKVMAMDVAPDEKHLVSIGFDRTFKTWAPDTEC</sequence>
<dbReference type="PANTHER" id="PTHR19846">
    <property type="entry name" value="WD40 REPEAT PROTEIN"/>
    <property type="match status" value="1"/>
</dbReference>
<dbReference type="Proteomes" id="UP000266239">
    <property type="component" value="Unassembled WGS sequence"/>
</dbReference>
<dbReference type="Gene3D" id="2.130.10.10">
    <property type="entry name" value="YVTN repeat-like/Quinoprotein amine dehydrogenase"/>
    <property type="match status" value="3"/>
</dbReference>
<evidence type="ECO:0000313" key="5">
    <source>
        <dbReference type="EMBL" id="RHY18983.1"/>
    </source>
</evidence>
<dbReference type="Pfam" id="PF00400">
    <property type="entry name" value="WD40"/>
    <property type="match status" value="7"/>
</dbReference>
<evidence type="ECO:0000313" key="6">
    <source>
        <dbReference type="EMBL" id="RHY26863.1"/>
    </source>
</evidence>
<dbReference type="PROSITE" id="PS50294">
    <property type="entry name" value="WD_REPEATS_REGION"/>
    <property type="match status" value="5"/>
</dbReference>